<accession>A0A8X7CAT3</accession>
<dbReference type="AlphaFoldDB" id="A0A8X7CAT3"/>
<sequence length="136" mass="15255">MENRAVLNLSCPDMLPSEREVSLKDSDLGRQGNSLDGFETISFDPSTRNVDGNGFSRPCDDELLVPVIIDIMILVESKSFTISFLKEWGKSLELVTTFASASMMVVQGWSWYLASLAKESFRSTFTCALYQFEYAI</sequence>
<evidence type="ECO:0000313" key="2">
    <source>
        <dbReference type="Proteomes" id="UP000886998"/>
    </source>
</evidence>
<organism evidence="1 2">
    <name type="scientific">Trichonephila inaurata madagascariensis</name>
    <dbReference type="NCBI Taxonomy" id="2747483"/>
    <lineage>
        <taxon>Eukaryota</taxon>
        <taxon>Metazoa</taxon>
        <taxon>Ecdysozoa</taxon>
        <taxon>Arthropoda</taxon>
        <taxon>Chelicerata</taxon>
        <taxon>Arachnida</taxon>
        <taxon>Araneae</taxon>
        <taxon>Araneomorphae</taxon>
        <taxon>Entelegynae</taxon>
        <taxon>Araneoidea</taxon>
        <taxon>Nephilidae</taxon>
        <taxon>Trichonephila</taxon>
        <taxon>Trichonephila inaurata</taxon>
    </lineage>
</organism>
<evidence type="ECO:0000313" key="1">
    <source>
        <dbReference type="EMBL" id="GFY62538.1"/>
    </source>
</evidence>
<name>A0A8X7CAT3_9ARAC</name>
<comment type="caution">
    <text evidence="1">The sequence shown here is derived from an EMBL/GenBank/DDBJ whole genome shotgun (WGS) entry which is preliminary data.</text>
</comment>
<keyword evidence="2" id="KW-1185">Reference proteome</keyword>
<dbReference type="OrthoDB" id="10467398at2759"/>
<dbReference type="Proteomes" id="UP000886998">
    <property type="component" value="Unassembled WGS sequence"/>
</dbReference>
<reference evidence="1" key="1">
    <citation type="submission" date="2020-08" db="EMBL/GenBank/DDBJ databases">
        <title>Multicomponent nature underlies the extraordinary mechanical properties of spider dragline silk.</title>
        <authorList>
            <person name="Kono N."/>
            <person name="Nakamura H."/>
            <person name="Mori M."/>
            <person name="Yoshida Y."/>
            <person name="Ohtoshi R."/>
            <person name="Malay A.D."/>
            <person name="Moran D.A.P."/>
            <person name="Tomita M."/>
            <person name="Numata K."/>
            <person name="Arakawa K."/>
        </authorList>
    </citation>
    <scope>NUCLEOTIDE SEQUENCE</scope>
</reference>
<gene>
    <name evidence="1" type="ORF">TNIN_417101</name>
</gene>
<dbReference type="EMBL" id="BMAV01014270">
    <property type="protein sequence ID" value="GFY62538.1"/>
    <property type="molecule type" value="Genomic_DNA"/>
</dbReference>
<protein>
    <submittedName>
        <fullName evidence="1">Uncharacterized protein</fullName>
    </submittedName>
</protein>
<proteinExistence type="predicted"/>